<organism evidence="1 2">
    <name type="scientific">Paractinoplanes globisporus</name>
    <dbReference type="NCBI Taxonomy" id="113565"/>
    <lineage>
        <taxon>Bacteria</taxon>
        <taxon>Bacillati</taxon>
        <taxon>Actinomycetota</taxon>
        <taxon>Actinomycetes</taxon>
        <taxon>Micromonosporales</taxon>
        <taxon>Micromonosporaceae</taxon>
        <taxon>Paractinoplanes</taxon>
    </lineage>
</organism>
<protein>
    <submittedName>
        <fullName evidence="1">DivIVA domain-containing protein</fullName>
    </submittedName>
</protein>
<gene>
    <name evidence="1" type="ORF">ACFY35_07115</name>
</gene>
<evidence type="ECO:0000313" key="2">
    <source>
        <dbReference type="Proteomes" id="UP001602245"/>
    </source>
</evidence>
<reference evidence="1 2" key="1">
    <citation type="submission" date="2024-10" db="EMBL/GenBank/DDBJ databases">
        <title>The Natural Products Discovery Center: Release of the First 8490 Sequenced Strains for Exploring Actinobacteria Biosynthetic Diversity.</title>
        <authorList>
            <person name="Kalkreuter E."/>
            <person name="Kautsar S.A."/>
            <person name="Yang D."/>
            <person name="Bader C.D."/>
            <person name="Teijaro C.N."/>
            <person name="Fluegel L."/>
            <person name="Davis C.M."/>
            <person name="Simpson J.R."/>
            <person name="Lauterbach L."/>
            <person name="Steele A.D."/>
            <person name="Gui C."/>
            <person name="Meng S."/>
            <person name="Li G."/>
            <person name="Viehrig K."/>
            <person name="Ye F."/>
            <person name="Su P."/>
            <person name="Kiefer A.F."/>
            <person name="Nichols A."/>
            <person name="Cepeda A.J."/>
            <person name="Yan W."/>
            <person name="Fan B."/>
            <person name="Jiang Y."/>
            <person name="Adhikari A."/>
            <person name="Zheng C.-J."/>
            <person name="Schuster L."/>
            <person name="Cowan T.M."/>
            <person name="Smanski M.J."/>
            <person name="Chevrette M.G."/>
            <person name="De Carvalho L.P.S."/>
            <person name="Shen B."/>
        </authorList>
    </citation>
    <scope>NUCLEOTIDE SEQUENCE [LARGE SCALE GENOMIC DNA]</scope>
    <source>
        <strain evidence="1 2">NPDC000087</strain>
    </source>
</reference>
<evidence type="ECO:0000313" key="1">
    <source>
        <dbReference type="EMBL" id="MFF5289189.1"/>
    </source>
</evidence>
<name>A0ABW6W7A9_9ACTN</name>
<sequence>MAREFTVVLRGYERKQVDAALARAFDALAPDGGVAQRTAARDALRAAEFEVALRGYDRLQVDEVVQGLLRELDNVVAGDDLRSTLGSVLRMSQPDDQLIVDEVRRLRELADQHNL</sequence>
<dbReference type="EMBL" id="JBIAZU010000001">
    <property type="protein sequence ID" value="MFF5289189.1"/>
    <property type="molecule type" value="Genomic_DNA"/>
</dbReference>
<comment type="caution">
    <text evidence="1">The sequence shown here is derived from an EMBL/GenBank/DDBJ whole genome shotgun (WGS) entry which is preliminary data.</text>
</comment>
<proteinExistence type="predicted"/>
<accession>A0ABW6W7A9</accession>
<dbReference type="Proteomes" id="UP001602245">
    <property type="component" value="Unassembled WGS sequence"/>
</dbReference>
<dbReference type="RefSeq" id="WP_020509534.1">
    <property type="nucleotide sequence ID" value="NZ_JBIAZU010000001.1"/>
</dbReference>
<dbReference type="NCBIfam" id="TIGR03544">
    <property type="entry name" value="DivI1A_domain"/>
    <property type="match status" value="1"/>
</dbReference>
<keyword evidence="2" id="KW-1185">Reference proteome</keyword>
<dbReference type="InterPro" id="IPR019933">
    <property type="entry name" value="DivIVA_domain"/>
</dbReference>